<reference evidence="1" key="1">
    <citation type="journal article" date="2019" name="bioRxiv">
        <title>The Genome of the Zebra Mussel, Dreissena polymorpha: A Resource for Invasive Species Research.</title>
        <authorList>
            <person name="McCartney M.A."/>
            <person name="Auch B."/>
            <person name="Kono T."/>
            <person name="Mallez S."/>
            <person name="Zhang Y."/>
            <person name="Obille A."/>
            <person name="Becker A."/>
            <person name="Abrahante J.E."/>
            <person name="Garbe J."/>
            <person name="Badalamenti J.P."/>
            <person name="Herman A."/>
            <person name="Mangelson H."/>
            <person name="Liachko I."/>
            <person name="Sullivan S."/>
            <person name="Sone E.D."/>
            <person name="Koren S."/>
            <person name="Silverstein K.A.T."/>
            <person name="Beckman K.B."/>
            <person name="Gohl D.M."/>
        </authorList>
    </citation>
    <scope>NUCLEOTIDE SEQUENCE</scope>
    <source>
        <strain evidence="1">Duluth1</strain>
        <tissue evidence="1">Whole animal</tissue>
    </source>
</reference>
<organism evidence="1 2">
    <name type="scientific">Dreissena polymorpha</name>
    <name type="common">Zebra mussel</name>
    <name type="synonym">Mytilus polymorpha</name>
    <dbReference type="NCBI Taxonomy" id="45954"/>
    <lineage>
        <taxon>Eukaryota</taxon>
        <taxon>Metazoa</taxon>
        <taxon>Spiralia</taxon>
        <taxon>Lophotrochozoa</taxon>
        <taxon>Mollusca</taxon>
        <taxon>Bivalvia</taxon>
        <taxon>Autobranchia</taxon>
        <taxon>Heteroconchia</taxon>
        <taxon>Euheterodonta</taxon>
        <taxon>Imparidentia</taxon>
        <taxon>Neoheterodontei</taxon>
        <taxon>Myida</taxon>
        <taxon>Dreissenoidea</taxon>
        <taxon>Dreissenidae</taxon>
        <taxon>Dreissena</taxon>
    </lineage>
</organism>
<accession>A0A9D4IV99</accession>
<dbReference type="AlphaFoldDB" id="A0A9D4IV99"/>
<dbReference type="Proteomes" id="UP000828390">
    <property type="component" value="Unassembled WGS sequence"/>
</dbReference>
<reference evidence="1" key="2">
    <citation type="submission" date="2020-11" db="EMBL/GenBank/DDBJ databases">
        <authorList>
            <person name="McCartney M.A."/>
            <person name="Auch B."/>
            <person name="Kono T."/>
            <person name="Mallez S."/>
            <person name="Becker A."/>
            <person name="Gohl D.M."/>
            <person name="Silverstein K.A.T."/>
            <person name="Koren S."/>
            <person name="Bechman K.B."/>
            <person name="Herman A."/>
            <person name="Abrahante J.E."/>
            <person name="Garbe J."/>
        </authorList>
    </citation>
    <scope>NUCLEOTIDE SEQUENCE</scope>
    <source>
        <strain evidence="1">Duluth1</strain>
        <tissue evidence="1">Whole animal</tissue>
    </source>
</reference>
<gene>
    <name evidence="1" type="ORF">DPMN_166190</name>
</gene>
<comment type="caution">
    <text evidence="1">The sequence shown here is derived from an EMBL/GenBank/DDBJ whole genome shotgun (WGS) entry which is preliminary data.</text>
</comment>
<evidence type="ECO:0000313" key="1">
    <source>
        <dbReference type="EMBL" id="KAH3788060.1"/>
    </source>
</evidence>
<protein>
    <submittedName>
        <fullName evidence="1">Uncharacterized protein</fullName>
    </submittedName>
</protein>
<proteinExistence type="predicted"/>
<evidence type="ECO:0000313" key="2">
    <source>
        <dbReference type="Proteomes" id="UP000828390"/>
    </source>
</evidence>
<dbReference type="EMBL" id="JAIWYP010000008">
    <property type="protein sequence ID" value="KAH3788060.1"/>
    <property type="molecule type" value="Genomic_DNA"/>
</dbReference>
<name>A0A9D4IV99_DREPO</name>
<keyword evidence="2" id="KW-1185">Reference proteome</keyword>
<sequence>MKIEEQSHESEASHIQTVSNIMKTTADVDLKPEDIIAIHRLPSKKGTIRPIIIKMRNNNAKSAIMKKRTPMKTKGYMVVDDVTKRNQGLKSRPLLHPNIKNAWFFNGAVFGQTTSEERVKFDIFYNINDTIRDARNRRKKFQTGVSV</sequence>